<sequence>MSIRSVALTIALALLAPFVYDRGEVASLFWKNATHRLVKVNTFASHEIKFTDRIRSCEDALLVEQDGLAIIGCDPGREKWNTVMGVFLPEPVENGGLYIFDYKDAGASDDEALKQLKFVDFKFQSDFHSLGMAYNESTSILFVASHRHDFPAIEMFKLDLRSHTATHLRSIQHPLIHAPNAIVLINEHEFYVTNDHHFVIRDYPVLNQLETNLGLPGGTIVHVDISPMLKDTAASAQASVVARLPFANGIELLNSTTAVVSSSSKARVYFFSISNIASSGPPKFTRVSDFKVPFSPDNLSVSKDGALIIAGHPHAPNLGKFARTRHICNSADELAKVDAGTREMCDTFAAPSWGG</sequence>
<evidence type="ECO:0000313" key="2">
    <source>
        <dbReference type="Proteomes" id="UP001153332"/>
    </source>
</evidence>
<organism evidence="1 2">
    <name type="scientific">Lasiodiplodia mahajangana</name>
    <dbReference type="NCBI Taxonomy" id="1108764"/>
    <lineage>
        <taxon>Eukaryota</taxon>
        <taxon>Fungi</taxon>
        <taxon>Dikarya</taxon>
        <taxon>Ascomycota</taxon>
        <taxon>Pezizomycotina</taxon>
        <taxon>Dothideomycetes</taxon>
        <taxon>Dothideomycetes incertae sedis</taxon>
        <taxon>Botryosphaeriales</taxon>
        <taxon>Botryosphaeriaceae</taxon>
        <taxon>Lasiodiplodia</taxon>
    </lineage>
</organism>
<proteinExistence type="predicted"/>
<accession>A0ACC2JTQ3</accession>
<keyword evidence="2" id="KW-1185">Reference proteome</keyword>
<dbReference type="Proteomes" id="UP001153332">
    <property type="component" value="Unassembled WGS sequence"/>
</dbReference>
<comment type="caution">
    <text evidence="1">The sequence shown here is derived from an EMBL/GenBank/DDBJ whole genome shotgun (WGS) entry which is preliminary data.</text>
</comment>
<gene>
    <name evidence="1" type="ORF">O1611_g2859</name>
</gene>
<reference evidence="1" key="1">
    <citation type="submission" date="2022-12" db="EMBL/GenBank/DDBJ databases">
        <title>Genome Sequence of Lasiodiplodia mahajangana.</title>
        <authorList>
            <person name="Buettner E."/>
        </authorList>
    </citation>
    <scope>NUCLEOTIDE SEQUENCE</scope>
    <source>
        <strain evidence="1">VT137</strain>
    </source>
</reference>
<protein>
    <submittedName>
        <fullName evidence="1">Uncharacterized protein</fullName>
    </submittedName>
</protein>
<evidence type="ECO:0000313" key="1">
    <source>
        <dbReference type="EMBL" id="KAJ8130769.1"/>
    </source>
</evidence>
<dbReference type="EMBL" id="JAPUUL010000428">
    <property type="protein sequence ID" value="KAJ8130769.1"/>
    <property type="molecule type" value="Genomic_DNA"/>
</dbReference>
<name>A0ACC2JTQ3_9PEZI</name>